<reference evidence="2" key="1">
    <citation type="submission" date="2016-11" db="EMBL/GenBank/DDBJ databases">
        <authorList>
            <person name="Varghese N."/>
            <person name="Submissions S."/>
        </authorList>
    </citation>
    <scope>NUCLEOTIDE SEQUENCE [LARGE SCALE GENOMIC DNA]</scope>
    <source>
        <strain evidence="2">DSM 27370</strain>
    </source>
</reference>
<gene>
    <name evidence="1" type="ORF">SAMN05444362_11762</name>
</gene>
<evidence type="ECO:0000313" key="2">
    <source>
        <dbReference type="Proteomes" id="UP000184480"/>
    </source>
</evidence>
<organism evidence="1 2">
    <name type="scientific">Dysgonomonas macrotermitis</name>
    <dbReference type="NCBI Taxonomy" id="1346286"/>
    <lineage>
        <taxon>Bacteria</taxon>
        <taxon>Pseudomonadati</taxon>
        <taxon>Bacteroidota</taxon>
        <taxon>Bacteroidia</taxon>
        <taxon>Bacteroidales</taxon>
        <taxon>Dysgonomonadaceae</taxon>
        <taxon>Dysgonomonas</taxon>
    </lineage>
</organism>
<keyword evidence="2" id="KW-1185">Reference proteome</keyword>
<dbReference type="EMBL" id="FQUC01000017">
    <property type="protein sequence ID" value="SHG20207.1"/>
    <property type="molecule type" value="Genomic_DNA"/>
</dbReference>
<protein>
    <submittedName>
        <fullName evidence="1">Uncharacterized protein</fullName>
    </submittedName>
</protein>
<accession>A0A1M5HWA3</accession>
<name>A0A1M5HWA3_9BACT</name>
<dbReference type="AlphaFoldDB" id="A0A1M5HWA3"/>
<sequence>MEINLSFYLHSYFLNFPFTINNQKVAFLDLEFLRTNITYIPANNIKAQTSVVVKFI</sequence>
<evidence type="ECO:0000313" key="1">
    <source>
        <dbReference type="EMBL" id="SHG20207.1"/>
    </source>
</evidence>
<proteinExistence type="predicted"/>
<dbReference type="Proteomes" id="UP000184480">
    <property type="component" value="Unassembled WGS sequence"/>
</dbReference>